<evidence type="ECO:0000313" key="4">
    <source>
        <dbReference type="Proteomes" id="UP000051096"/>
    </source>
</evidence>
<accession>A0A0S8GFY9</accession>
<evidence type="ECO:0000259" key="2">
    <source>
        <dbReference type="Pfam" id="PF08291"/>
    </source>
</evidence>
<dbReference type="InterPro" id="IPR009045">
    <property type="entry name" value="Zn_M74/Hedgehog-like"/>
</dbReference>
<gene>
    <name evidence="3" type="ORF">AMJ87_06960</name>
</gene>
<comment type="caution">
    <text evidence="3">The sequence shown here is derived from an EMBL/GenBank/DDBJ whole genome shotgun (WGS) entry which is preliminary data.</text>
</comment>
<name>A0A0S8GFY9_UNCW3</name>
<evidence type="ECO:0000256" key="1">
    <source>
        <dbReference type="SAM" id="SignalP"/>
    </source>
</evidence>
<sequence>MFLNPNRVMAAVYMFVFSASVCVAYNPEECTFSVRFNEEVSNLRIVSMFLLPDEVLKIMIVQPDSESYDLAYSSGSIVKHEHVQWQWKAPHGTGLYTLSIQSNYSTDTMKLNIFVMVPYSAMKGEYLNGYRIGKYPAIPFKQLSIYKPPRGFIEVTSENENTYLTPHFQLKQFLCKQSSGYPKYVVLRERLLLKLEMILKRMTEEGYPAETFSILSGYRTPYYNKAIGNVRYSRHNWGGAADIFIDENPKDGMMDDLNNDGKYNWEDAKVLYDIIDDMYGKPWYAPFVGGLGRYKKSDAHGPFVHVDVRGFHARWGD</sequence>
<dbReference type="SUPFAM" id="SSF55166">
    <property type="entry name" value="Hedgehog/DD-peptidase"/>
    <property type="match status" value="1"/>
</dbReference>
<reference evidence="3 4" key="1">
    <citation type="journal article" date="2015" name="Microbiome">
        <title>Genomic resolution of linkages in carbon, nitrogen, and sulfur cycling among widespread estuary sediment bacteria.</title>
        <authorList>
            <person name="Baker B.J."/>
            <person name="Lazar C.S."/>
            <person name="Teske A.P."/>
            <person name="Dick G.J."/>
        </authorList>
    </citation>
    <scope>NUCLEOTIDE SEQUENCE [LARGE SCALE GENOMIC DNA]</scope>
    <source>
        <strain evidence="3">SM23_60</strain>
    </source>
</reference>
<feature type="signal peptide" evidence="1">
    <location>
        <begin position="1"/>
        <end position="24"/>
    </location>
</feature>
<protein>
    <recommendedName>
        <fullName evidence="2">Peptidase M15A C-terminal domain-containing protein</fullName>
    </recommendedName>
</protein>
<proteinExistence type="predicted"/>
<dbReference type="Gene3D" id="3.30.1380.10">
    <property type="match status" value="1"/>
</dbReference>
<dbReference type="InterPro" id="IPR013230">
    <property type="entry name" value="Peptidase_M15A_C"/>
</dbReference>
<feature type="domain" description="Peptidase M15A C-terminal" evidence="2">
    <location>
        <begin position="167"/>
        <end position="250"/>
    </location>
</feature>
<organism evidence="3 4">
    <name type="scientific">candidate division WOR_3 bacterium SM23_60</name>
    <dbReference type="NCBI Taxonomy" id="1703780"/>
    <lineage>
        <taxon>Bacteria</taxon>
        <taxon>Bacteria division WOR-3</taxon>
    </lineage>
</organism>
<evidence type="ECO:0000313" key="3">
    <source>
        <dbReference type="EMBL" id="KPK71689.1"/>
    </source>
</evidence>
<dbReference type="Pfam" id="PF08291">
    <property type="entry name" value="Peptidase_M15_3"/>
    <property type="match status" value="1"/>
</dbReference>
<dbReference type="Proteomes" id="UP000051096">
    <property type="component" value="Unassembled WGS sequence"/>
</dbReference>
<keyword evidence="1" id="KW-0732">Signal</keyword>
<dbReference type="PATRIC" id="fig|1703780.3.peg.33"/>
<dbReference type="EMBL" id="LJUO01000058">
    <property type="protein sequence ID" value="KPK71689.1"/>
    <property type="molecule type" value="Genomic_DNA"/>
</dbReference>
<dbReference type="AlphaFoldDB" id="A0A0S8GFY9"/>
<feature type="chain" id="PRO_5006646915" description="Peptidase M15A C-terminal domain-containing protein" evidence="1">
    <location>
        <begin position="25"/>
        <end position="317"/>
    </location>
</feature>